<dbReference type="PANTHER" id="PTHR36508">
    <property type="entry name" value="PROTEIN SLYX"/>
    <property type="match status" value="1"/>
</dbReference>
<organism evidence="3 4">
    <name type="scientific">Ferrimonas gelatinilytica</name>
    <dbReference type="NCBI Taxonomy" id="1255257"/>
    <lineage>
        <taxon>Bacteria</taxon>
        <taxon>Pseudomonadati</taxon>
        <taxon>Pseudomonadota</taxon>
        <taxon>Gammaproteobacteria</taxon>
        <taxon>Alteromonadales</taxon>
        <taxon>Ferrimonadaceae</taxon>
        <taxon>Ferrimonas</taxon>
    </lineage>
</organism>
<protein>
    <recommendedName>
        <fullName evidence="1">Protein SlyX homolog</fullName>
    </recommendedName>
</protein>
<sequence>MNDYGQRLLDLETKVAYQESTIDQLNDTLVRLNAELAKQSEQIRLLAQRLRSMPNSQIADSSEETPPPHY</sequence>
<dbReference type="RefSeq" id="WP_345315194.1">
    <property type="nucleotide sequence ID" value="NZ_BAABLF010000002.1"/>
</dbReference>
<evidence type="ECO:0000256" key="1">
    <source>
        <dbReference type="HAMAP-Rule" id="MF_00715"/>
    </source>
</evidence>
<dbReference type="HAMAP" id="MF_00715">
    <property type="entry name" value="SlyX"/>
    <property type="match status" value="1"/>
</dbReference>
<feature type="coiled-coil region" evidence="2">
    <location>
        <begin position="15"/>
        <end position="49"/>
    </location>
</feature>
<evidence type="ECO:0000256" key="2">
    <source>
        <dbReference type="SAM" id="Coils"/>
    </source>
</evidence>
<evidence type="ECO:0000313" key="3">
    <source>
        <dbReference type="EMBL" id="GAA5186543.1"/>
    </source>
</evidence>
<evidence type="ECO:0000313" key="4">
    <source>
        <dbReference type="Proteomes" id="UP001501600"/>
    </source>
</evidence>
<dbReference type="PANTHER" id="PTHR36508:SF1">
    <property type="entry name" value="PROTEIN SLYX"/>
    <property type="match status" value="1"/>
</dbReference>
<dbReference type="Gene3D" id="1.20.5.300">
    <property type="match status" value="1"/>
</dbReference>
<keyword evidence="4" id="KW-1185">Reference proteome</keyword>
<comment type="caution">
    <text evidence="3">The sequence shown here is derived from an EMBL/GenBank/DDBJ whole genome shotgun (WGS) entry which is preliminary data.</text>
</comment>
<keyword evidence="2" id="KW-0175">Coiled coil</keyword>
<dbReference type="InterPro" id="IPR007236">
    <property type="entry name" value="SlyX"/>
</dbReference>
<proteinExistence type="inferred from homology"/>
<dbReference type="Pfam" id="PF04102">
    <property type="entry name" value="SlyX"/>
    <property type="match status" value="1"/>
</dbReference>
<reference evidence="4" key="1">
    <citation type="journal article" date="2019" name="Int. J. Syst. Evol. Microbiol.">
        <title>The Global Catalogue of Microorganisms (GCM) 10K type strain sequencing project: providing services to taxonomists for standard genome sequencing and annotation.</title>
        <authorList>
            <consortium name="The Broad Institute Genomics Platform"/>
            <consortium name="The Broad Institute Genome Sequencing Center for Infectious Disease"/>
            <person name="Wu L."/>
            <person name="Ma J."/>
        </authorList>
    </citation>
    <scope>NUCLEOTIDE SEQUENCE [LARGE SCALE GENOMIC DNA]</scope>
    <source>
        <strain evidence="4">JCM 18720</strain>
    </source>
</reference>
<dbReference type="EMBL" id="BAABLF010000002">
    <property type="protein sequence ID" value="GAA5186543.1"/>
    <property type="molecule type" value="Genomic_DNA"/>
</dbReference>
<gene>
    <name evidence="1" type="primary">slyX</name>
    <name evidence="3" type="ORF">GCM10025772_02270</name>
</gene>
<accession>A0ABP9RUL8</accession>
<dbReference type="Proteomes" id="UP001501600">
    <property type="component" value="Unassembled WGS sequence"/>
</dbReference>
<comment type="similarity">
    <text evidence="1">Belongs to the SlyX family.</text>
</comment>
<name>A0ABP9RUL8_9GAMM</name>